<dbReference type="Proteomes" id="UP000298061">
    <property type="component" value="Unassembled WGS sequence"/>
</dbReference>
<keyword evidence="2" id="KW-1185">Reference proteome</keyword>
<comment type="caution">
    <text evidence="1">The sequence shown here is derived from an EMBL/GenBank/DDBJ whole genome shotgun (WGS) entry which is preliminary data.</text>
</comment>
<organism evidence="1 2">
    <name type="scientific">Hericium alpestre</name>
    <dbReference type="NCBI Taxonomy" id="135208"/>
    <lineage>
        <taxon>Eukaryota</taxon>
        <taxon>Fungi</taxon>
        <taxon>Dikarya</taxon>
        <taxon>Basidiomycota</taxon>
        <taxon>Agaricomycotina</taxon>
        <taxon>Agaricomycetes</taxon>
        <taxon>Russulales</taxon>
        <taxon>Hericiaceae</taxon>
        <taxon>Hericium</taxon>
    </lineage>
</organism>
<protein>
    <submittedName>
        <fullName evidence="1">Uncharacterized protein</fullName>
    </submittedName>
</protein>
<name>A0A4Y9ZS89_9AGAM</name>
<proteinExistence type="predicted"/>
<accession>A0A4Y9ZS89</accession>
<dbReference type="AlphaFoldDB" id="A0A4Y9ZS89"/>
<dbReference type="EMBL" id="SFCI01000835">
    <property type="protein sequence ID" value="TFY77736.1"/>
    <property type="molecule type" value="Genomic_DNA"/>
</dbReference>
<sequence length="270" mass="30324">MLVPSLHPDHNEYVFGGDFEPSSRLLMQFAILRGLCSASDKLHLTSFSILNLLPYNADDGFYGTPLFTRLFLSLQMLHISIITDQSHEGSFPRGPMMPFWDNTIQPRIFNPSAGFALILTSLTLEGDIDIGEFPDFSFAKLNYPRLSSPSLACFMFSEASDLEGFIIRHKATLCYLKLKHCTIPFPEGGRPSRYWAQIWNRFAEELMSLEELVVESKMDTAPGRPLNYAYFDPGWGYNSDYEEVPGDERDAEALAAFDAVVKSAAVHGQA</sequence>
<gene>
    <name evidence="1" type="ORF">EWM64_g6278</name>
</gene>
<evidence type="ECO:0000313" key="1">
    <source>
        <dbReference type="EMBL" id="TFY77736.1"/>
    </source>
</evidence>
<reference evidence="1 2" key="1">
    <citation type="submission" date="2019-02" db="EMBL/GenBank/DDBJ databases">
        <title>Genome sequencing of the rare red list fungi Hericium alpestre (H. flagellum).</title>
        <authorList>
            <person name="Buettner E."/>
            <person name="Kellner H."/>
        </authorList>
    </citation>
    <scope>NUCLEOTIDE SEQUENCE [LARGE SCALE GENOMIC DNA]</scope>
    <source>
        <strain evidence="1 2">DSM 108284</strain>
    </source>
</reference>
<evidence type="ECO:0000313" key="2">
    <source>
        <dbReference type="Proteomes" id="UP000298061"/>
    </source>
</evidence>
<dbReference type="OrthoDB" id="2858653at2759"/>